<dbReference type="AlphaFoldDB" id="A0A380FJE5"/>
<keyword evidence="4" id="KW-0067">ATP-binding</keyword>
<dbReference type="SUPFAM" id="SSF52540">
    <property type="entry name" value="P-loop containing nucleoside triphosphate hydrolases"/>
    <property type="match status" value="1"/>
</dbReference>
<protein>
    <submittedName>
        <fullName evidence="5">Formyltetrahydrofolate synthetase</fullName>
        <ecNumber evidence="5">6.3.4.3</ecNumber>
    </submittedName>
</protein>
<evidence type="ECO:0000313" key="6">
    <source>
        <dbReference type="Proteomes" id="UP000255277"/>
    </source>
</evidence>
<keyword evidence="3" id="KW-0547">Nucleotide-binding</keyword>
<evidence type="ECO:0000256" key="2">
    <source>
        <dbReference type="ARBA" id="ARBA00022598"/>
    </source>
</evidence>
<dbReference type="InterPro" id="IPR027417">
    <property type="entry name" value="P-loop_NTPase"/>
</dbReference>
<gene>
    <name evidence="5" type="primary">fhs_3</name>
    <name evidence="5" type="ORF">NCTC12195_03059</name>
</gene>
<dbReference type="EMBL" id="UHDK01000001">
    <property type="protein sequence ID" value="SUM33593.1"/>
    <property type="molecule type" value="Genomic_DNA"/>
</dbReference>
<proteinExistence type="predicted"/>
<evidence type="ECO:0000256" key="3">
    <source>
        <dbReference type="ARBA" id="ARBA00022741"/>
    </source>
</evidence>
<name>A0A380FJE5_STAGA</name>
<dbReference type="EC" id="6.3.4.3" evidence="5"/>
<organism evidence="5 6">
    <name type="scientific">Staphylococcus gallinarum</name>
    <dbReference type="NCBI Taxonomy" id="1293"/>
    <lineage>
        <taxon>Bacteria</taxon>
        <taxon>Bacillati</taxon>
        <taxon>Bacillota</taxon>
        <taxon>Bacilli</taxon>
        <taxon>Bacillales</taxon>
        <taxon>Staphylococcaceae</taxon>
        <taxon>Staphylococcus</taxon>
    </lineage>
</organism>
<dbReference type="GO" id="GO:0004329">
    <property type="term" value="F:formate-tetrahydrofolate ligase activity"/>
    <property type="evidence" value="ECO:0007669"/>
    <property type="project" value="UniProtKB-EC"/>
</dbReference>
<evidence type="ECO:0000256" key="4">
    <source>
        <dbReference type="ARBA" id="ARBA00022840"/>
    </source>
</evidence>
<dbReference type="GO" id="GO:0006730">
    <property type="term" value="P:one-carbon metabolic process"/>
    <property type="evidence" value="ECO:0007669"/>
    <property type="project" value="UniProtKB-KW"/>
</dbReference>
<accession>A0A380FJE5</accession>
<dbReference type="Pfam" id="PF01268">
    <property type="entry name" value="FTHFS"/>
    <property type="match status" value="1"/>
</dbReference>
<dbReference type="GO" id="GO:0005524">
    <property type="term" value="F:ATP binding"/>
    <property type="evidence" value="ECO:0007669"/>
    <property type="project" value="UniProtKB-KW"/>
</dbReference>
<evidence type="ECO:0000256" key="1">
    <source>
        <dbReference type="ARBA" id="ARBA00022563"/>
    </source>
</evidence>
<dbReference type="Gene3D" id="3.30.1510.10">
    <property type="entry name" value="Domain 2, N(10)-formyltetrahydrofolate synthetase"/>
    <property type="match status" value="1"/>
</dbReference>
<keyword evidence="1" id="KW-0554">One-carbon metabolism</keyword>
<evidence type="ECO:0000313" key="5">
    <source>
        <dbReference type="EMBL" id="SUM33593.1"/>
    </source>
</evidence>
<dbReference type="InterPro" id="IPR000559">
    <property type="entry name" value="Formate_THF_ligase"/>
</dbReference>
<dbReference type="Proteomes" id="UP000255277">
    <property type="component" value="Unassembled WGS sequence"/>
</dbReference>
<sequence length="66" mass="7224">MSHVKMVFNITVASEIMAILCLATDITDLKNKISKITIGYTRERQPVTVADLKVEGALAMILKGCD</sequence>
<reference evidence="5 6" key="1">
    <citation type="submission" date="2018-06" db="EMBL/GenBank/DDBJ databases">
        <authorList>
            <consortium name="Pathogen Informatics"/>
            <person name="Doyle S."/>
        </authorList>
    </citation>
    <scope>NUCLEOTIDE SEQUENCE [LARGE SCALE GENOMIC DNA]</scope>
    <source>
        <strain evidence="5 6">NCTC12195</strain>
    </source>
</reference>
<keyword evidence="2 5" id="KW-0436">Ligase</keyword>